<dbReference type="InterPro" id="IPR013534">
    <property type="entry name" value="Starch_synth_cat_dom"/>
</dbReference>
<dbReference type="Pfam" id="PF00534">
    <property type="entry name" value="Glycos_transf_1"/>
    <property type="match status" value="1"/>
</dbReference>
<dbReference type="CDD" id="cd03791">
    <property type="entry name" value="GT5_Glycogen_synthase_DULL1-like"/>
    <property type="match status" value="1"/>
</dbReference>
<dbReference type="HAMAP" id="MF_00484">
    <property type="entry name" value="Glycogen_synth"/>
    <property type="match status" value="1"/>
</dbReference>
<dbReference type="InterPro" id="IPR011835">
    <property type="entry name" value="GS/SS"/>
</dbReference>
<evidence type="ECO:0000256" key="5">
    <source>
        <dbReference type="ARBA" id="ARBA00022679"/>
    </source>
</evidence>
<proteinExistence type="inferred from homology"/>
<dbReference type="AlphaFoldDB" id="A0A3B1CJK2"/>
<evidence type="ECO:0000259" key="7">
    <source>
        <dbReference type="Pfam" id="PF08323"/>
    </source>
</evidence>
<keyword evidence="4 8" id="KW-0328">Glycosyltransferase</keyword>
<dbReference type="GO" id="GO:0009011">
    <property type="term" value="F:alpha-1,4-glucan glucosyltransferase (ADP-glucose donor) activity"/>
    <property type="evidence" value="ECO:0007669"/>
    <property type="project" value="UniProtKB-EC"/>
</dbReference>
<accession>A0A3B1CJK2</accession>
<dbReference type="GO" id="GO:0005829">
    <property type="term" value="C:cytosol"/>
    <property type="evidence" value="ECO:0007669"/>
    <property type="project" value="TreeGrafter"/>
</dbReference>
<dbReference type="PANTHER" id="PTHR45825">
    <property type="entry name" value="GRANULE-BOUND STARCH SYNTHASE 1, CHLOROPLASTIC/AMYLOPLASTIC"/>
    <property type="match status" value="1"/>
</dbReference>
<dbReference type="SUPFAM" id="SSF53756">
    <property type="entry name" value="UDP-Glycosyltransferase/glycogen phosphorylase"/>
    <property type="match status" value="1"/>
</dbReference>
<dbReference type="InterPro" id="IPR001296">
    <property type="entry name" value="Glyco_trans_1"/>
</dbReference>
<comment type="catalytic activity">
    <reaction evidence="1">
        <text>[(1-&gt;4)-alpha-D-glucosyl](n) + ADP-alpha-D-glucose = [(1-&gt;4)-alpha-D-glucosyl](n+1) + ADP + H(+)</text>
        <dbReference type="Rhea" id="RHEA:18189"/>
        <dbReference type="Rhea" id="RHEA-COMP:9584"/>
        <dbReference type="Rhea" id="RHEA-COMP:9587"/>
        <dbReference type="ChEBI" id="CHEBI:15378"/>
        <dbReference type="ChEBI" id="CHEBI:15444"/>
        <dbReference type="ChEBI" id="CHEBI:57498"/>
        <dbReference type="ChEBI" id="CHEBI:456216"/>
        <dbReference type="EC" id="2.4.1.21"/>
    </reaction>
</comment>
<evidence type="ECO:0000256" key="2">
    <source>
        <dbReference type="ARBA" id="ARBA00010281"/>
    </source>
</evidence>
<feature type="domain" description="Glycosyl transferase family 1" evidence="6">
    <location>
        <begin position="303"/>
        <end position="449"/>
    </location>
</feature>
<dbReference type="EMBL" id="UOGE01000037">
    <property type="protein sequence ID" value="VAX18995.1"/>
    <property type="molecule type" value="Genomic_DNA"/>
</dbReference>
<dbReference type="NCBIfam" id="TIGR02095">
    <property type="entry name" value="glgA"/>
    <property type="match status" value="1"/>
</dbReference>
<protein>
    <recommendedName>
        <fullName evidence="3">starch synthase</fullName>
        <ecNumber evidence="3">2.4.1.21</ecNumber>
    </recommendedName>
</protein>
<evidence type="ECO:0000313" key="8">
    <source>
        <dbReference type="EMBL" id="VAX18995.1"/>
    </source>
</evidence>
<comment type="similarity">
    <text evidence="2">Belongs to the glycosyltransferase 1 family. Bacterial/plant glycogen synthase subfamily.</text>
</comment>
<gene>
    <name evidence="8" type="ORF">MNBD_NITROSPINAE02-1034</name>
</gene>
<organism evidence="8">
    <name type="scientific">hydrothermal vent metagenome</name>
    <dbReference type="NCBI Taxonomy" id="652676"/>
    <lineage>
        <taxon>unclassified sequences</taxon>
        <taxon>metagenomes</taxon>
        <taxon>ecological metagenomes</taxon>
    </lineage>
</organism>
<evidence type="ECO:0000259" key="6">
    <source>
        <dbReference type="Pfam" id="PF00534"/>
    </source>
</evidence>
<dbReference type="NCBIfam" id="NF001899">
    <property type="entry name" value="PRK00654.1-2"/>
    <property type="match status" value="1"/>
</dbReference>
<sequence length="491" mass="54744">MKKNKGHKRLTIAFVSSEVAPYSKTGGLADVAGALPKAIARLGHNVHIFTPLHKMVDREKYKIPKRGIALKIPLSARICRGKIVSIEKQGSLNTHFIENDGYYHRDGIYQGADADYEDNAERFIFFCKATLEGIRKLKIKPDIIHVNDWQSSLIPIYLKSVYKDDPLLGSVPSMLTIHNLGYQGRFSKRNWHLTGLDWELFTSGKLEFHGDINFLKGGIEFADIITTVSKTYAKEIQAIEMGHGLGGVLLGRSKDIHGVLNGIDHDLWNPETDKLIPANYSARNLEGKKVCKTKLLEEMGLQASDKPLIAVVSRLADQKGFKLLLAKIGNILDLGTRFVLLGSGDKKMERAFMAVARKRGDDAAVRIGYDEKLAHRIEAGSDIFLMPSLYEPCGLNQMYSLAYGTAPVVRATGGLNDTIINFNPDSGKGNGFKFTKFSSEALYKKTMEAVALFKTDRLKWYKMVVNGMDEDHSWAGSALVYEKLYRNAVLK</sequence>
<reference evidence="8" key="1">
    <citation type="submission" date="2018-06" db="EMBL/GenBank/DDBJ databases">
        <authorList>
            <person name="Zhirakovskaya E."/>
        </authorList>
    </citation>
    <scope>NUCLEOTIDE SEQUENCE</scope>
</reference>
<dbReference type="Pfam" id="PF08323">
    <property type="entry name" value="Glyco_transf_5"/>
    <property type="match status" value="1"/>
</dbReference>
<dbReference type="EC" id="2.4.1.21" evidence="3"/>
<dbReference type="GO" id="GO:0005978">
    <property type="term" value="P:glycogen biosynthetic process"/>
    <property type="evidence" value="ECO:0007669"/>
    <property type="project" value="TreeGrafter"/>
</dbReference>
<feature type="domain" description="Starch synthase catalytic" evidence="7">
    <location>
        <begin position="12"/>
        <end position="249"/>
    </location>
</feature>
<dbReference type="GO" id="GO:0004373">
    <property type="term" value="F:alpha-1,4-glucan glucosyltransferase (UDP-glucose donor) activity"/>
    <property type="evidence" value="ECO:0007669"/>
    <property type="project" value="InterPro"/>
</dbReference>
<name>A0A3B1CJK2_9ZZZZ</name>
<dbReference type="Gene3D" id="3.40.50.2000">
    <property type="entry name" value="Glycogen Phosphorylase B"/>
    <property type="match status" value="2"/>
</dbReference>
<keyword evidence="5 8" id="KW-0808">Transferase</keyword>
<evidence type="ECO:0000256" key="4">
    <source>
        <dbReference type="ARBA" id="ARBA00022676"/>
    </source>
</evidence>
<evidence type="ECO:0000256" key="3">
    <source>
        <dbReference type="ARBA" id="ARBA00012588"/>
    </source>
</evidence>
<dbReference type="PANTHER" id="PTHR45825:SF11">
    <property type="entry name" value="ALPHA AMYLASE DOMAIN-CONTAINING PROTEIN"/>
    <property type="match status" value="1"/>
</dbReference>
<evidence type="ECO:0000256" key="1">
    <source>
        <dbReference type="ARBA" id="ARBA00001478"/>
    </source>
</evidence>